<evidence type="ECO:0000256" key="6">
    <source>
        <dbReference type="ARBA" id="ARBA00022801"/>
    </source>
</evidence>
<dbReference type="PANTHER" id="PTHR31403">
    <property type="entry name" value="PHOSPHOLIPASE A1-IBETA2, CHLOROPLASTIC"/>
    <property type="match status" value="1"/>
</dbReference>
<evidence type="ECO:0000256" key="7">
    <source>
        <dbReference type="ARBA" id="ARBA00022946"/>
    </source>
</evidence>
<dbReference type="GO" id="GO:0016042">
    <property type="term" value="P:lipid catabolic process"/>
    <property type="evidence" value="ECO:0007669"/>
    <property type="project" value="UniProtKB-KW"/>
</dbReference>
<dbReference type="GO" id="GO:0009507">
    <property type="term" value="C:chloroplast"/>
    <property type="evidence" value="ECO:0007669"/>
    <property type="project" value="UniProtKB-SubCell"/>
</dbReference>
<evidence type="ECO:0000256" key="2">
    <source>
        <dbReference type="ARBA" id="ARBA00004229"/>
    </source>
</evidence>
<reference evidence="12" key="1">
    <citation type="journal article" date="2022" name="Cell">
        <title>Repeat-based holocentromeres influence genome architecture and karyotype evolution.</title>
        <authorList>
            <person name="Hofstatter P.G."/>
            <person name="Thangavel G."/>
            <person name="Lux T."/>
            <person name="Neumann P."/>
            <person name="Vondrak T."/>
            <person name="Novak P."/>
            <person name="Zhang M."/>
            <person name="Costa L."/>
            <person name="Castellani M."/>
            <person name="Scott A."/>
            <person name="Toegelov H."/>
            <person name="Fuchs J."/>
            <person name="Mata-Sucre Y."/>
            <person name="Dias Y."/>
            <person name="Vanzela A.L.L."/>
            <person name="Huettel B."/>
            <person name="Almeida C.C.S."/>
            <person name="Simkova H."/>
            <person name="Souza G."/>
            <person name="Pedrosa-Harand A."/>
            <person name="Macas J."/>
            <person name="Mayer K.F.X."/>
            <person name="Houben A."/>
            <person name="Marques A."/>
        </authorList>
    </citation>
    <scope>NUCLEOTIDE SEQUENCE</scope>
    <source>
        <strain evidence="12">RhyBre1mFocal</strain>
    </source>
</reference>
<dbReference type="InterPro" id="IPR029058">
    <property type="entry name" value="AB_hydrolase_fold"/>
</dbReference>
<keyword evidence="13" id="KW-1185">Reference proteome</keyword>
<proteinExistence type="inferred from homology"/>
<dbReference type="InterPro" id="IPR002921">
    <property type="entry name" value="Fungal_lipase-type"/>
</dbReference>
<comment type="similarity">
    <text evidence="3">Belongs to the AB hydrolase superfamily. Lipase family.</text>
</comment>
<dbReference type="GO" id="GO:0008970">
    <property type="term" value="F:phospholipase A1 activity"/>
    <property type="evidence" value="ECO:0007669"/>
    <property type="project" value="UniProtKB-ARBA"/>
</dbReference>
<evidence type="ECO:0000256" key="9">
    <source>
        <dbReference type="ARBA" id="ARBA00023098"/>
    </source>
</evidence>
<keyword evidence="8" id="KW-0442">Lipid degradation</keyword>
<evidence type="ECO:0000313" key="12">
    <source>
        <dbReference type="EMBL" id="KAJ1690488.1"/>
    </source>
</evidence>
<sequence>MALATSSPITTKPLFRCKRTSNHTATATATAAELPHVESPFPNIALTLSNFLHLSTAATPNQDDQHERDRGTSDTTSTMSTVSLARLKPLYSQKEDISSLFPAIHGKADWSSLLDPLHPGLRREIIKYGEFAQATYDAFDYNPFSEYCGSCLFSQSNLFSKLGLDRHGYNITKYIYAMSHIDLPQWLEKSLHGEAWSRDSNWIGFVAVSGDEESTRIGCRDITVSWRGTVAPAEWYEDLQNQLKQLGPEGDAKVEQGFHSLYTSKSDSTRYNKSSASEQVMTEIKRLVNYYRDKGERVSLTITGHSLGGALALLNAHEAATAIPDLPVSVISFGAPRVGNDAFRNELDRLGVKALRVVVKQDLVPKTPGIIFNEGLKRMESMTGSLDWVYMHVGFELSLDIKSSPYLKKGLDFSGFHSLETYLHLVDGFVGPDSEFRSNAKRDLALVNKSSGLLRNELSVPVCWYNNKRIAEERQVRWGRPNREKEDMPVPLPC</sequence>
<feature type="region of interest" description="Disordered" evidence="10">
    <location>
        <begin position="57"/>
        <end position="78"/>
    </location>
</feature>
<dbReference type="EMBL" id="JAMQYH010000004">
    <property type="protein sequence ID" value="KAJ1690488.1"/>
    <property type="molecule type" value="Genomic_DNA"/>
</dbReference>
<comment type="subcellular location">
    <subcellularLocation>
        <location evidence="2">Plastid</location>
        <location evidence="2">Chloroplast</location>
    </subcellularLocation>
</comment>
<keyword evidence="4" id="KW-0150">Chloroplast</keyword>
<evidence type="ECO:0000259" key="11">
    <source>
        <dbReference type="Pfam" id="PF01764"/>
    </source>
</evidence>
<keyword evidence="7" id="KW-0809">Transit peptide</keyword>
<evidence type="ECO:0000256" key="3">
    <source>
        <dbReference type="ARBA" id="ARBA00010701"/>
    </source>
</evidence>
<evidence type="ECO:0000256" key="5">
    <source>
        <dbReference type="ARBA" id="ARBA00022640"/>
    </source>
</evidence>
<comment type="function">
    <text evidence="1">Acylhydrolase that catalyzes the hydrolysis of phospholipids at the sn-1 position.</text>
</comment>
<evidence type="ECO:0000256" key="4">
    <source>
        <dbReference type="ARBA" id="ARBA00022528"/>
    </source>
</evidence>
<dbReference type="AlphaFoldDB" id="A0A9Q0CAV3"/>
<comment type="caution">
    <text evidence="12">The sequence shown here is derived from an EMBL/GenBank/DDBJ whole genome shotgun (WGS) entry which is preliminary data.</text>
</comment>
<keyword evidence="6" id="KW-0378">Hydrolase</keyword>
<dbReference type="FunFam" id="3.40.50.1820:FF:000065">
    <property type="entry name" value="Phospholipase A1-II 3"/>
    <property type="match status" value="1"/>
</dbReference>
<organism evidence="12 13">
    <name type="scientific">Rhynchospora breviuscula</name>
    <dbReference type="NCBI Taxonomy" id="2022672"/>
    <lineage>
        <taxon>Eukaryota</taxon>
        <taxon>Viridiplantae</taxon>
        <taxon>Streptophyta</taxon>
        <taxon>Embryophyta</taxon>
        <taxon>Tracheophyta</taxon>
        <taxon>Spermatophyta</taxon>
        <taxon>Magnoliopsida</taxon>
        <taxon>Liliopsida</taxon>
        <taxon>Poales</taxon>
        <taxon>Cyperaceae</taxon>
        <taxon>Cyperoideae</taxon>
        <taxon>Rhynchosporeae</taxon>
        <taxon>Rhynchospora</taxon>
    </lineage>
</organism>
<keyword evidence="5" id="KW-0934">Plastid</keyword>
<gene>
    <name evidence="12" type="ORF">LUZ63_014643</name>
</gene>
<keyword evidence="9" id="KW-0443">Lipid metabolism</keyword>
<dbReference type="PANTHER" id="PTHR31403:SF11">
    <property type="entry name" value="OS12G0614500 PROTEIN"/>
    <property type="match status" value="1"/>
</dbReference>
<protein>
    <recommendedName>
        <fullName evidence="11">Fungal lipase-type domain-containing protein</fullName>
    </recommendedName>
</protein>
<evidence type="ECO:0000256" key="1">
    <source>
        <dbReference type="ARBA" id="ARBA00003523"/>
    </source>
</evidence>
<dbReference type="Proteomes" id="UP001151287">
    <property type="component" value="Unassembled WGS sequence"/>
</dbReference>
<evidence type="ECO:0000313" key="13">
    <source>
        <dbReference type="Proteomes" id="UP001151287"/>
    </source>
</evidence>
<name>A0A9Q0CAV3_9POAL</name>
<dbReference type="SUPFAM" id="SSF53474">
    <property type="entry name" value="alpha/beta-Hydrolases"/>
    <property type="match status" value="1"/>
</dbReference>
<feature type="domain" description="Fungal lipase-type" evidence="11">
    <location>
        <begin position="224"/>
        <end position="370"/>
    </location>
</feature>
<evidence type="ECO:0000256" key="10">
    <source>
        <dbReference type="SAM" id="MobiDB-lite"/>
    </source>
</evidence>
<dbReference type="CDD" id="cd00519">
    <property type="entry name" value="Lipase_3"/>
    <property type="match status" value="1"/>
</dbReference>
<evidence type="ECO:0000256" key="8">
    <source>
        <dbReference type="ARBA" id="ARBA00022963"/>
    </source>
</evidence>
<dbReference type="Gene3D" id="3.40.50.1820">
    <property type="entry name" value="alpha/beta hydrolase"/>
    <property type="match status" value="1"/>
</dbReference>
<accession>A0A9Q0CAV3</accession>
<dbReference type="Pfam" id="PF01764">
    <property type="entry name" value="Lipase_3"/>
    <property type="match status" value="1"/>
</dbReference>
<dbReference type="OrthoDB" id="602710at2759"/>
<feature type="compositionally biased region" description="Basic and acidic residues" evidence="10">
    <location>
        <begin position="63"/>
        <end position="72"/>
    </location>
</feature>